<dbReference type="EMBL" id="BJYS01000013">
    <property type="protein sequence ID" value="GEO04300.1"/>
    <property type="molecule type" value="Genomic_DNA"/>
</dbReference>
<dbReference type="PANTHER" id="PTHR43776">
    <property type="entry name" value="TRANSPORT ATP-BINDING PROTEIN"/>
    <property type="match status" value="1"/>
</dbReference>
<evidence type="ECO:0000313" key="7">
    <source>
        <dbReference type="Proteomes" id="UP000321532"/>
    </source>
</evidence>
<keyword evidence="4 6" id="KW-0067">ATP-binding</keyword>
<dbReference type="NCBIfam" id="NF007739">
    <property type="entry name" value="PRK10419.1"/>
    <property type="match status" value="2"/>
</dbReference>
<dbReference type="Gene3D" id="3.40.50.300">
    <property type="entry name" value="P-loop containing nucleotide triphosphate hydrolases"/>
    <property type="match status" value="2"/>
</dbReference>
<dbReference type="GO" id="GO:0055085">
    <property type="term" value="P:transmembrane transport"/>
    <property type="evidence" value="ECO:0007669"/>
    <property type="project" value="UniProtKB-ARBA"/>
</dbReference>
<evidence type="ECO:0000256" key="2">
    <source>
        <dbReference type="ARBA" id="ARBA00022448"/>
    </source>
</evidence>
<dbReference type="RefSeq" id="WP_146897564.1">
    <property type="nucleotide sequence ID" value="NZ_BJYS01000013.1"/>
</dbReference>
<evidence type="ECO:0000256" key="3">
    <source>
        <dbReference type="ARBA" id="ARBA00022741"/>
    </source>
</evidence>
<dbReference type="InterPro" id="IPR017871">
    <property type="entry name" value="ABC_transporter-like_CS"/>
</dbReference>
<protein>
    <submittedName>
        <fullName evidence="6">ABC transporter ATP-binding protein</fullName>
    </submittedName>
</protein>
<comment type="similarity">
    <text evidence="1">Belongs to the ABC transporter superfamily.</text>
</comment>
<reference evidence="6 7" key="1">
    <citation type="submission" date="2019-07" db="EMBL/GenBank/DDBJ databases">
        <title>Whole genome shotgun sequence of Adhaeribacter aerolatus NBRC 106133.</title>
        <authorList>
            <person name="Hosoyama A."/>
            <person name="Uohara A."/>
            <person name="Ohji S."/>
            <person name="Ichikawa N."/>
        </authorList>
    </citation>
    <scope>NUCLEOTIDE SEQUENCE [LARGE SCALE GENOMIC DNA]</scope>
    <source>
        <strain evidence="6 7">NBRC 106133</strain>
    </source>
</reference>
<gene>
    <name evidence="6" type="ORF">AAE02nite_19640</name>
</gene>
<accession>A0A512AX89</accession>
<dbReference type="NCBIfam" id="NF008453">
    <property type="entry name" value="PRK11308.1"/>
    <property type="match status" value="2"/>
</dbReference>
<dbReference type="InterPro" id="IPR050319">
    <property type="entry name" value="ABC_transp_ATP-bind"/>
</dbReference>
<feature type="domain" description="ABC transporter" evidence="5">
    <location>
        <begin position="332"/>
        <end position="572"/>
    </location>
</feature>
<keyword evidence="3" id="KW-0547">Nucleotide-binding</keyword>
<keyword evidence="2" id="KW-0813">Transport</keyword>
<dbReference type="CDD" id="cd03257">
    <property type="entry name" value="ABC_NikE_OppD_transporters"/>
    <property type="match status" value="2"/>
</dbReference>
<dbReference type="PROSITE" id="PS00211">
    <property type="entry name" value="ABC_TRANSPORTER_1"/>
    <property type="match status" value="2"/>
</dbReference>
<dbReference type="FunFam" id="3.40.50.300:FF:000016">
    <property type="entry name" value="Oligopeptide ABC transporter ATP-binding component"/>
    <property type="match status" value="2"/>
</dbReference>
<evidence type="ECO:0000256" key="4">
    <source>
        <dbReference type="ARBA" id="ARBA00022840"/>
    </source>
</evidence>
<dbReference type="OrthoDB" id="1115710at2"/>
<dbReference type="InterPro" id="IPR003439">
    <property type="entry name" value="ABC_transporter-like_ATP-bd"/>
</dbReference>
<dbReference type="PROSITE" id="PS50893">
    <property type="entry name" value="ABC_TRANSPORTER_2"/>
    <property type="match status" value="2"/>
</dbReference>
<keyword evidence="7" id="KW-1185">Reference proteome</keyword>
<dbReference type="GO" id="GO:0005524">
    <property type="term" value="F:ATP binding"/>
    <property type="evidence" value="ECO:0007669"/>
    <property type="project" value="UniProtKB-KW"/>
</dbReference>
<dbReference type="SMART" id="SM00382">
    <property type="entry name" value="AAA"/>
    <property type="match status" value="2"/>
</dbReference>
<dbReference type="Pfam" id="PF08352">
    <property type="entry name" value="oligo_HPY"/>
    <property type="match status" value="2"/>
</dbReference>
<dbReference type="Proteomes" id="UP000321532">
    <property type="component" value="Unassembled WGS sequence"/>
</dbReference>
<dbReference type="SUPFAM" id="SSF52540">
    <property type="entry name" value="P-loop containing nucleoside triphosphate hydrolases"/>
    <property type="match status" value="2"/>
</dbReference>
<feature type="domain" description="ABC transporter" evidence="5">
    <location>
        <begin position="8"/>
        <end position="264"/>
    </location>
</feature>
<dbReference type="GO" id="GO:0016887">
    <property type="term" value="F:ATP hydrolysis activity"/>
    <property type="evidence" value="ECO:0007669"/>
    <property type="project" value="InterPro"/>
</dbReference>
<proteinExistence type="inferred from homology"/>
<dbReference type="InterPro" id="IPR013563">
    <property type="entry name" value="Oligopep_ABC_C"/>
</dbReference>
<dbReference type="Pfam" id="PF00005">
    <property type="entry name" value="ABC_tran"/>
    <property type="match status" value="2"/>
</dbReference>
<organism evidence="6 7">
    <name type="scientific">Adhaeribacter aerolatus</name>
    <dbReference type="NCBI Taxonomy" id="670289"/>
    <lineage>
        <taxon>Bacteria</taxon>
        <taxon>Pseudomonadati</taxon>
        <taxon>Bacteroidota</taxon>
        <taxon>Cytophagia</taxon>
        <taxon>Cytophagales</taxon>
        <taxon>Hymenobacteraceae</taxon>
        <taxon>Adhaeribacter</taxon>
    </lineage>
</organism>
<dbReference type="InterPro" id="IPR003593">
    <property type="entry name" value="AAA+_ATPase"/>
</dbReference>
<name>A0A512AX89_9BACT</name>
<evidence type="ECO:0000256" key="1">
    <source>
        <dbReference type="ARBA" id="ARBA00005417"/>
    </source>
</evidence>
<dbReference type="AlphaFoldDB" id="A0A512AX89"/>
<sequence>MNLSAPLLQVHQLQTHFQSHRGLTKAVDNVSFTINQQETVAIVGESGSGKSVTSLSLMQLIPQPPGIIAGGEAIFQSRNFGEVDLLKLSAKELQKIRGNEISMIFQEPMSSLNPVYTCGSQVAEVLIWHQKLSKAEAKERTIALFEQVKLPRPEKIFRAYPHEISGGQKQRVMIAMAMACGPSILIADEPTTALDVTVQAHILDLLNDLRVRSNTSILFITHDLGVVAEIADKVIVMYRGRIVEQGSVLEIFSNPQHPYTKALLACRPKLSMGRKYLPTVSDFMEVDNSGNIIPKVAPPITESIEYQKDTGIRTPLDKPLLVVDNLKVYFPVRKGLFTRSTEYIKAVDGVSFDVYPNETIGLVGESGCGKTTLGRALLRLVQPTDGTIHFNNINIAGLSADALRKSRKNFQMIFQDPYASLNPMQTIGQAIMEPMQVHQVLTTDKEREAKAYELLQTVNLMPEHFHRYPHEFSGGQRQRISIARALALEPKCIVCDESVSALDVSVQAQVLNLLNKLKAEFGITYIFITHDLAVARFMADRIFVMNAGKIVESGTAHEVYANPQNAYTRTLLAAIPKGDLEDIKNAQTQRKALMTQFLA</sequence>
<evidence type="ECO:0000259" key="5">
    <source>
        <dbReference type="PROSITE" id="PS50893"/>
    </source>
</evidence>
<dbReference type="PANTHER" id="PTHR43776:SF7">
    <property type="entry name" value="D,D-DIPEPTIDE TRANSPORT ATP-BINDING PROTEIN DDPF-RELATED"/>
    <property type="match status" value="1"/>
</dbReference>
<dbReference type="GO" id="GO:0015833">
    <property type="term" value="P:peptide transport"/>
    <property type="evidence" value="ECO:0007669"/>
    <property type="project" value="InterPro"/>
</dbReference>
<evidence type="ECO:0000313" key="6">
    <source>
        <dbReference type="EMBL" id="GEO04300.1"/>
    </source>
</evidence>
<dbReference type="InterPro" id="IPR027417">
    <property type="entry name" value="P-loop_NTPase"/>
</dbReference>
<comment type="caution">
    <text evidence="6">The sequence shown here is derived from an EMBL/GenBank/DDBJ whole genome shotgun (WGS) entry which is preliminary data.</text>
</comment>